<feature type="region of interest" description="Disordered" evidence="2">
    <location>
        <begin position="296"/>
        <end position="326"/>
    </location>
</feature>
<feature type="region of interest" description="Disordered" evidence="2">
    <location>
        <begin position="525"/>
        <end position="546"/>
    </location>
</feature>
<dbReference type="EMBL" id="JAHWGI010001031">
    <property type="protein sequence ID" value="KAK3921032.1"/>
    <property type="molecule type" value="Genomic_DNA"/>
</dbReference>
<evidence type="ECO:0000313" key="3">
    <source>
        <dbReference type="EMBL" id="KAK3921032.1"/>
    </source>
</evidence>
<evidence type="ECO:0000256" key="2">
    <source>
        <dbReference type="SAM" id="MobiDB-lite"/>
    </source>
</evidence>
<evidence type="ECO:0000313" key="4">
    <source>
        <dbReference type="Proteomes" id="UP001219518"/>
    </source>
</evidence>
<keyword evidence="1" id="KW-0175">Coiled coil</keyword>
<feature type="compositionally biased region" description="Polar residues" evidence="2">
    <location>
        <begin position="304"/>
        <end position="314"/>
    </location>
</feature>
<name>A0AAE1HGP3_9NEOP</name>
<feature type="compositionally biased region" description="Polar residues" evidence="2">
    <location>
        <begin position="369"/>
        <end position="383"/>
    </location>
</feature>
<evidence type="ECO:0000256" key="1">
    <source>
        <dbReference type="SAM" id="Coils"/>
    </source>
</evidence>
<keyword evidence="4" id="KW-1185">Reference proteome</keyword>
<organism evidence="3 4">
    <name type="scientific">Frankliniella fusca</name>
    <dbReference type="NCBI Taxonomy" id="407009"/>
    <lineage>
        <taxon>Eukaryota</taxon>
        <taxon>Metazoa</taxon>
        <taxon>Ecdysozoa</taxon>
        <taxon>Arthropoda</taxon>
        <taxon>Hexapoda</taxon>
        <taxon>Insecta</taxon>
        <taxon>Pterygota</taxon>
        <taxon>Neoptera</taxon>
        <taxon>Paraneoptera</taxon>
        <taxon>Thysanoptera</taxon>
        <taxon>Terebrantia</taxon>
        <taxon>Thripoidea</taxon>
        <taxon>Thripidae</taxon>
        <taxon>Frankliniella</taxon>
    </lineage>
</organism>
<feature type="region of interest" description="Disordered" evidence="2">
    <location>
        <begin position="241"/>
        <end position="270"/>
    </location>
</feature>
<proteinExistence type="predicted"/>
<gene>
    <name evidence="3" type="ORF">KUF71_010247</name>
</gene>
<reference evidence="3" key="2">
    <citation type="journal article" date="2023" name="BMC Genomics">
        <title>Pest status, molecular evolution, and epigenetic factors derived from the genome assembly of Frankliniella fusca, a thysanopteran phytovirus vector.</title>
        <authorList>
            <person name="Catto M.A."/>
            <person name="Labadie P.E."/>
            <person name="Jacobson A.L."/>
            <person name="Kennedy G.G."/>
            <person name="Srinivasan R."/>
            <person name="Hunt B.G."/>
        </authorList>
    </citation>
    <scope>NUCLEOTIDE SEQUENCE</scope>
    <source>
        <strain evidence="3">PL_HMW_Pooled</strain>
    </source>
</reference>
<feature type="compositionally biased region" description="Polar residues" evidence="2">
    <location>
        <begin position="245"/>
        <end position="258"/>
    </location>
</feature>
<feature type="region of interest" description="Disordered" evidence="2">
    <location>
        <begin position="475"/>
        <end position="511"/>
    </location>
</feature>
<feature type="region of interest" description="Disordered" evidence="2">
    <location>
        <begin position="366"/>
        <end position="402"/>
    </location>
</feature>
<comment type="caution">
    <text evidence="3">The sequence shown here is derived from an EMBL/GenBank/DDBJ whole genome shotgun (WGS) entry which is preliminary data.</text>
</comment>
<feature type="coiled-coil region" evidence="1">
    <location>
        <begin position="129"/>
        <end position="216"/>
    </location>
</feature>
<dbReference type="AlphaFoldDB" id="A0AAE1HGP3"/>
<protein>
    <submittedName>
        <fullName evidence="3">Nucleoprotein TPR</fullName>
    </submittedName>
</protein>
<reference evidence="3" key="1">
    <citation type="submission" date="2021-07" db="EMBL/GenBank/DDBJ databases">
        <authorList>
            <person name="Catto M.A."/>
            <person name="Jacobson A."/>
            <person name="Kennedy G."/>
            <person name="Labadie P."/>
            <person name="Hunt B.G."/>
            <person name="Srinivasan R."/>
        </authorList>
    </citation>
    <scope>NUCLEOTIDE SEQUENCE</scope>
    <source>
        <strain evidence="3">PL_HMW_Pooled</strain>
        <tissue evidence="3">Head</tissue>
    </source>
</reference>
<accession>A0AAE1HGP3</accession>
<dbReference type="Proteomes" id="UP001219518">
    <property type="component" value="Unassembled WGS sequence"/>
</dbReference>
<sequence length="546" mass="61759">MAEKDIVRNFAMSMEELEKLQNRVKYLEHQIAEEKALDDNLKNEISMEKVQIELLDRELDLLTKDVKSVEERIDFNKKSRIPQLQNELKAKEEFLATKKEEFRKTLEHYEAVWKKYEAVYNTYPRVAERNELEKKLVLLRSQLLKKKEEIAQKQKEAEMAKENKARRLARLKEELYKWHEIKEKEKAANAELLQQVREIEERIAEKEAKKVSQTNVPVDPPQPAKNAPFRIPSFPDFLKMLGAGQNENQSNGSHSIVPSVTHAPSMPQSSIDVTSKSVLRVGLSNQDQPSHINAAESIGERDVSTSTAAPSSCAENLVQPPQAAPPETLKSPFAACLVSPSGHKKRVITLRTDDIAAKIKESTLHNEESAAQNSIVSTINQDSRLTEESTESQDVIEPNNPDLEKDLSLLPVESAMNNKKNESCMEDDYYQESQDIFENVDKGELSESNFNDYNAAEYREDMYDDLQSPPPFEVVLSPAPAHTSLSPPLSFEEENQANKQDDSIPSSSSFGFGFFKPTANIFGGQIGSNDSSEKKDKTSSSFPFFF</sequence>
<feature type="coiled-coil region" evidence="1">
    <location>
        <begin position="10"/>
        <end position="101"/>
    </location>
</feature>